<keyword evidence="3" id="KW-1185">Reference proteome</keyword>
<dbReference type="Pfam" id="PF14300">
    <property type="entry name" value="DMP19"/>
    <property type="match status" value="1"/>
</dbReference>
<evidence type="ECO:0000313" key="2">
    <source>
        <dbReference type="EMBL" id="OZS77790.1"/>
    </source>
</evidence>
<sequence length="158" mass="18614">MWKSIEIHKNQLATHQDRWNACIEAVTENSVPPDQGTPKTAWFAYSYFFEMESGGHEAYFYHLDQVIKEYGDERFLQDTEKALQTIGADQHAAIVRQYGKKIWDLYLQVEEQSKQEDYFYEKLAAADKSYYSCEPSLQEYLETFCEENYQNLMTVLDG</sequence>
<dbReference type="Proteomes" id="UP000217065">
    <property type="component" value="Unassembled WGS sequence"/>
</dbReference>
<dbReference type="EMBL" id="NOKQ01000217">
    <property type="protein sequence ID" value="OZS77790.1"/>
    <property type="molecule type" value="Genomic_DNA"/>
</dbReference>
<dbReference type="Gene3D" id="1.20.1420.60">
    <property type="match status" value="1"/>
</dbReference>
<dbReference type="OrthoDB" id="2863289at2"/>
<comment type="caution">
    <text evidence="2">The sequence shown here is derived from an EMBL/GenBank/DDBJ whole genome shotgun (WGS) entry which is preliminary data.</text>
</comment>
<name>A0A264W2H8_9BACL</name>
<dbReference type="InterPro" id="IPR025402">
    <property type="entry name" value="DMP19_C"/>
</dbReference>
<feature type="domain" description="DNA mimic protein DMP19 C-terminal" evidence="1">
    <location>
        <begin position="39"/>
        <end position="148"/>
    </location>
</feature>
<evidence type="ECO:0000259" key="1">
    <source>
        <dbReference type="Pfam" id="PF14300"/>
    </source>
</evidence>
<evidence type="ECO:0000313" key="3">
    <source>
        <dbReference type="Proteomes" id="UP000217065"/>
    </source>
</evidence>
<organism evidence="2 3">
    <name type="scientific">Tetzosporium hominis</name>
    <dbReference type="NCBI Taxonomy" id="2020506"/>
    <lineage>
        <taxon>Bacteria</taxon>
        <taxon>Bacillati</taxon>
        <taxon>Bacillota</taxon>
        <taxon>Bacilli</taxon>
        <taxon>Bacillales</taxon>
        <taxon>Caryophanaceae</taxon>
        <taxon>Tetzosporium</taxon>
    </lineage>
</organism>
<gene>
    <name evidence="2" type="ORF">CF394_08525</name>
</gene>
<dbReference type="RefSeq" id="WP_094942968.1">
    <property type="nucleotide sequence ID" value="NZ_NOKQ01000217.1"/>
</dbReference>
<accession>A0A264W2H8</accession>
<reference evidence="2 3" key="1">
    <citation type="submission" date="2017-07" db="EMBL/GenBank/DDBJ databases">
        <title>Tetzosporium hominis gen.nov. sp.nov.</title>
        <authorList>
            <person name="Tetz G."/>
            <person name="Tetz V."/>
        </authorList>
    </citation>
    <scope>NUCLEOTIDE SEQUENCE [LARGE SCALE GENOMIC DNA]</scope>
    <source>
        <strain evidence="2 3">VT-49</strain>
    </source>
</reference>
<dbReference type="AlphaFoldDB" id="A0A264W2H8"/>
<protein>
    <recommendedName>
        <fullName evidence="1">DNA mimic protein DMP19 C-terminal domain-containing protein</fullName>
    </recommendedName>
</protein>
<proteinExistence type="predicted"/>